<evidence type="ECO:0000256" key="9">
    <source>
        <dbReference type="ARBA" id="ARBA00022691"/>
    </source>
</evidence>
<feature type="compositionally biased region" description="Basic and acidic residues" evidence="13">
    <location>
        <begin position="1"/>
        <end position="31"/>
    </location>
</feature>
<evidence type="ECO:0000256" key="5">
    <source>
        <dbReference type="ARBA" id="ARBA00017788"/>
    </source>
</evidence>
<dbReference type="SUPFAM" id="SSF53335">
    <property type="entry name" value="S-adenosyl-L-methionine-dependent methyltransferases"/>
    <property type="match status" value="1"/>
</dbReference>
<gene>
    <name evidence="15" type="primary">TRM44</name>
    <name evidence="15" type="ORF">DEBR0S3_14378G</name>
    <name evidence="14" type="ORF">HII12_000826</name>
</gene>
<evidence type="ECO:0000313" key="14">
    <source>
        <dbReference type="EMBL" id="KAF6015664.1"/>
    </source>
</evidence>
<accession>A0A7D9D1C6</accession>
<comment type="function">
    <text evidence="12">Adenosyl-L-methionine (AdoMet)-dependent tRNA (uracil-O(2)-)-methyltransferase.</text>
</comment>
<dbReference type="EMBL" id="CABFWN010000003">
    <property type="protein sequence ID" value="VUG18552.1"/>
    <property type="molecule type" value="Genomic_DNA"/>
</dbReference>
<keyword evidence="6 12" id="KW-0963">Cytoplasm</keyword>
<dbReference type="InterPro" id="IPR011671">
    <property type="entry name" value="tRNA_uracil_MeTrfase"/>
</dbReference>
<dbReference type="Proteomes" id="UP000568158">
    <property type="component" value="Unassembled WGS sequence"/>
</dbReference>
<dbReference type="InterPro" id="IPR029063">
    <property type="entry name" value="SAM-dependent_MTases_sf"/>
</dbReference>
<evidence type="ECO:0000313" key="16">
    <source>
        <dbReference type="Proteomes" id="UP000478008"/>
    </source>
</evidence>
<keyword evidence="7 12" id="KW-0489">Methyltransferase</keyword>
<dbReference type="EC" id="2.1.1.211" evidence="4 12"/>
<evidence type="ECO:0000256" key="10">
    <source>
        <dbReference type="ARBA" id="ARBA00022694"/>
    </source>
</evidence>
<evidence type="ECO:0000256" key="1">
    <source>
        <dbReference type="ARBA" id="ARBA00002778"/>
    </source>
</evidence>
<feature type="region of interest" description="Disordered" evidence="13">
    <location>
        <begin position="1"/>
        <end position="46"/>
    </location>
</feature>
<evidence type="ECO:0000256" key="2">
    <source>
        <dbReference type="ARBA" id="ARBA00004496"/>
    </source>
</evidence>
<evidence type="ECO:0000313" key="17">
    <source>
        <dbReference type="Proteomes" id="UP000568158"/>
    </source>
</evidence>
<evidence type="ECO:0000256" key="11">
    <source>
        <dbReference type="ARBA" id="ARBA00047957"/>
    </source>
</evidence>
<keyword evidence="10 12" id="KW-0819">tRNA processing</keyword>
<keyword evidence="8 12" id="KW-0808">Transferase</keyword>
<proteinExistence type="inferred from homology"/>
<dbReference type="EMBL" id="JABCYN010000009">
    <property type="protein sequence ID" value="KAF6015664.1"/>
    <property type="molecule type" value="Genomic_DNA"/>
</dbReference>
<reference evidence="15 16" key="1">
    <citation type="submission" date="2019-07" db="EMBL/GenBank/DDBJ databases">
        <authorList>
            <person name="Friedrich A."/>
            <person name="Schacherer J."/>
        </authorList>
    </citation>
    <scope>NUCLEOTIDE SEQUENCE [LARGE SCALE GENOMIC DNA]</scope>
</reference>
<comment type="catalytic activity">
    <reaction evidence="11 12">
        <text>uridine(44) in tRNA(Ser) + S-adenosyl-L-methionine = 2'-O-methyluridine(44) in tRNA(Ser) + S-adenosyl-L-homocysteine + H(+)</text>
        <dbReference type="Rhea" id="RHEA:43100"/>
        <dbReference type="Rhea" id="RHEA-COMP:10339"/>
        <dbReference type="Rhea" id="RHEA-COMP:10340"/>
        <dbReference type="ChEBI" id="CHEBI:15378"/>
        <dbReference type="ChEBI" id="CHEBI:57856"/>
        <dbReference type="ChEBI" id="CHEBI:59789"/>
        <dbReference type="ChEBI" id="CHEBI:65315"/>
        <dbReference type="ChEBI" id="CHEBI:74478"/>
        <dbReference type="EC" id="2.1.1.211"/>
    </reaction>
</comment>
<evidence type="ECO:0000256" key="8">
    <source>
        <dbReference type="ARBA" id="ARBA00022679"/>
    </source>
</evidence>
<evidence type="ECO:0000256" key="12">
    <source>
        <dbReference type="RuleBase" id="RU368004"/>
    </source>
</evidence>
<name>A0A7D9D1C6_DEKBR</name>
<keyword evidence="9 12" id="KW-0949">S-adenosyl-L-methionine</keyword>
<dbReference type="PANTHER" id="PTHR21210">
    <property type="entry name" value="TRNA (URACIL-O(2)-)-METHYLTRANSFERASE-RELATED"/>
    <property type="match status" value="1"/>
</dbReference>
<dbReference type="AlphaFoldDB" id="A0A7D9D1C6"/>
<sequence>MRPGGEMENKLQSKKLEAKTAEAKPDAEAKDKHYKQSLKPSEVPNIRDTESYMGSEWCGIFEVDVDFKQEHFLRAMKNLIKNPNINSTVILRSDTLKRFKYDYDTDTPLEGQEPNLESWCRERPEELIVNTEEDGTVLTKNLQDVDVRRVPINPAFKPRLETVRRMIPRNPAKDYIINQTCLILESGNEPGTTAVLYNPHVSCSEDIPYYLPPVKSIAILYRKGKLSIHYLTFTKESAGNLRCMEPTERPIRIAYRLLHTAKKHSTGVMNGYTKRVNHDRVISKEVFQDRYITLKQKYAKTLVDGWKEKTDPRKHVFEDIAIAAFLIELWKKIYKAKQDFQFRDLGCGNGLLVYILTKEGYHGLGIDARARKSWTSYPEDVQEKLKEQVIVPSVLLRPHPDIRKNSPEMKDNGKVFKVPIKLKPQYQGNRKLHSQPTYPFGEGIIPGMVPAIIPPIGTATPLQTFDNKIEMVECYSSAELLSSPKVNTAEFPQDTFIIGNHADEITCWIPLLGYPFMVIPCCSHNLNGEKIRYPINKARQENSKTLSYSSTSRYASLVDHVEDLAGMCGWKVEREMLRIPSTRNAAIVGYERKSESTNSIYDIIAREGGADRWVENTMSLTRRAPRNH</sequence>
<organism evidence="15 16">
    <name type="scientific">Dekkera bruxellensis</name>
    <name type="common">Brettanomyces custersii</name>
    <dbReference type="NCBI Taxonomy" id="5007"/>
    <lineage>
        <taxon>Eukaryota</taxon>
        <taxon>Fungi</taxon>
        <taxon>Dikarya</taxon>
        <taxon>Ascomycota</taxon>
        <taxon>Saccharomycotina</taxon>
        <taxon>Pichiomycetes</taxon>
        <taxon>Pichiales</taxon>
        <taxon>Pichiaceae</taxon>
        <taxon>Brettanomyces</taxon>
    </lineage>
</organism>
<dbReference type="Proteomes" id="UP000478008">
    <property type="component" value="Unassembled WGS sequence"/>
</dbReference>
<keyword evidence="16" id="KW-1185">Reference proteome</keyword>
<evidence type="ECO:0000256" key="4">
    <source>
        <dbReference type="ARBA" id="ARBA00012795"/>
    </source>
</evidence>
<comment type="function">
    <text evidence="1">Probable adenosyl-L-methionine (AdoMet)-dependent tRNA (uracil-O(2)-)-methyltransferase.</text>
</comment>
<evidence type="ECO:0000256" key="13">
    <source>
        <dbReference type="SAM" id="MobiDB-lite"/>
    </source>
</evidence>
<evidence type="ECO:0000256" key="3">
    <source>
        <dbReference type="ARBA" id="ARBA00009056"/>
    </source>
</evidence>
<dbReference type="GO" id="GO:0141101">
    <property type="term" value="F:tRNA(Ser) (uridine(44)-2'-O-)-methyltransferase activity"/>
    <property type="evidence" value="ECO:0007669"/>
    <property type="project" value="UniProtKB-EC"/>
</dbReference>
<dbReference type="GO" id="GO:0005737">
    <property type="term" value="C:cytoplasm"/>
    <property type="evidence" value="ECO:0007669"/>
    <property type="project" value="UniProtKB-SubCell"/>
</dbReference>
<dbReference type="PANTHER" id="PTHR21210:SF0">
    <property type="entry name" value="TRNA (URACIL-O(2)-)-METHYLTRANSFERASE-RELATED"/>
    <property type="match status" value="1"/>
</dbReference>
<reference evidence="14 17" key="2">
    <citation type="journal article" date="2020" name="Appl. Microbiol. Biotechnol.">
        <title>Targeted gene deletion in Brettanomyces bruxellensis with an expression-free CRISPR-Cas9 system.</title>
        <authorList>
            <person name="Varela C."/>
            <person name="Bartel C."/>
            <person name="Onetto C."/>
            <person name="Borneman A."/>
        </authorList>
    </citation>
    <scope>NUCLEOTIDE SEQUENCE [LARGE SCALE GENOMIC DNA]</scope>
    <source>
        <strain evidence="14 17">AWRI1613</strain>
    </source>
</reference>
<dbReference type="Pfam" id="PF07757">
    <property type="entry name" value="AdoMet_MTase"/>
    <property type="match status" value="1"/>
</dbReference>
<comment type="subcellular location">
    <subcellularLocation>
        <location evidence="2 12">Cytoplasm</location>
    </subcellularLocation>
</comment>
<evidence type="ECO:0000313" key="15">
    <source>
        <dbReference type="EMBL" id="VUG18552.1"/>
    </source>
</evidence>
<evidence type="ECO:0000256" key="7">
    <source>
        <dbReference type="ARBA" id="ARBA00022603"/>
    </source>
</evidence>
<protein>
    <recommendedName>
        <fullName evidence="5 12">tRNA (uracil-O(2)-)-methyltransferase</fullName>
        <ecNumber evidence="4 12">2.1.1.211</ecNumber>
    </recommendedName>
</protein>
<dbReference type="GO" id="GO:0030488">
    <property type="term" value="P:tRNA methylation"/>
    <property type="evidence" value="ECO:0007669"/>
    <property type="project" value="UniProtKB-UniRule"/>
</dbReference>
<evidence type="ECO:0000256" key="6">
    <source>
        <dbReference type="ARBA" id="ARBA00022490"/>
    </source>
</evidence>
<comment type="similarity">
    <text evidence="3 12">Belongs to the TRM44 family.</text>
</comment>